<dbReference type="AlphaFoldDB" id="A0A183IJB7"/>
<reference evidence="4" key="1">
    <citation type="submission" date="2016-06" db="UniProtKB">
        <authorList>
            <consortium name="WormBaseParasite"/>
        </authorList>
    </citation>
    <scope>IDENTIFICATION</scope>
</reference>
<sequence length="442" mass="48236">MGDNNDNEEFYDALDDADTVHVDSRKIITKTDTSTEVLMKPLPCATEKCDVGLDAPIVSSFSSSTNESHNVEESIVIRRRKLDELRIQLQQDLNGHNELFNSSESDLSSLASWSKLLLSNTGPSREAPLAATYMVTVFPLDSVSTRGGEVASETAAKCIVTVKASEAENLIVAKDGSSKVSGPSTGSSKASTLERFETAESHSSSLEKDLRLSRSSLCAKTGSLTRDFTGDQLLMDEAHLAYIERKNSEAIQVIEALTNEIVRSTELSKSKDEEAEAVAPGVALREPDIVASNRIKLIDSLQQGSNPVRPPRKKKVQQLTSDRHSKTATAEAPDAVSSPRNSLGLDETVLDTVMVKNLDTGEQIPLSLAEEKIPRGINPLCLHIMRLTNDFSSNQKCRESDSESMASDDVGSVQKLGFKDSYLHQAKEKTYVLIATNRRLCF</sequence>
<dbReference type="Proteomes" id="UP000270296">
    <property type="component" value="Unassembled WGS sequence"/>
</dbReference>
<evidence type="ECO:0000313" key="2">
    <source>
        <dbReference type="EMBL" id="VDP02128.1"/>
    </source>
</evidence>
<reference evidence="2 3" key="2">
    <citation type="submission" date="2018-11" db="EMBL/GenBank/DDBJ databases">
        <authorList>
            <consortium name="Pathogen Informatics"/>
        </authorList>
    </citation>
    <scope>NUCLEOTIDE SEQUENCE [LARGE SCALE GENOMIC DNA]</scope>
</reference>
<protein>
    <submittedName>
        <fullName evidence="4">PH domain-containing protein</fullName>
    </submittedName>
</protein>
<dbReference type="EMBL" id="UZAM01007907">
    <property type="protein sequence ID" value="VDP02128.1"/>
    <property type="molecule type" value="Genomic_DNA"/>
</dbReference>
<gene>
    <name evidence="2" type="ORF">SBAD_LOCUS3713</name>
</gene>
<evidence type="ECO:0000256" key="1">
    <source>
        <dbReference type="SAM" id="MobiDB-lite"/>
    </source>
</evidence>
<feature type="region of interest" description="Disordered" evidence="1">
    <location>
        <begin position="176"/>
        <end position="207"/>
    </location>
</feature>
<keyword evidence="3" id="KW-1185">Reference proteome</keyword>
<evidence type="ECO:0000313" key="4">
    <source>
        <dbReference type="WBParaSite" id="SBAD_0000388301-mRNA-1"/>
    </source>
</evidence>
<dbReference type="WBParaSite" id="SBAD_0000388301-mRNA-1">
    <property type="protein sequence ID" value="SBAD_0000388301-mRNA-1"/>
    <property type="gene ID" value="SBAD_0000388301"/>
</dbReference>
<feature type="compositionally biased region" description="Low complexity" evidence="1">
    <location>
        <begin position="178"/>
        <end position="188"/>
    </location>
</feature>
<organism evidence="4">
    <name type="scientific">Soboliphyme baturini</name>
    <dbReference type="NCBI Taxonomy" id="241478"/>
    <lineage>
        <taxon>Eukaryota</taxon>
        <taxon>Metazoa</taxon>
        <taxon>Ecdysozoa</taxon>
        <taxon>Nematoda</taxon>
        <taxon>Enoplea</taxon>
        <taxon>Dorylaimia</taxon>
        <taxon>Dioctophymatida</taxon>
        <taxon>Dioctophymatoidea</taxon>
        <taxon>Soboliphymatidae</taxon>
        <taxon>Soboliphyme</taxon>
    </lineage>
</organism>
<accession>A0A183IJB7</accession>
<proteinExistence type="predicted"/>
<name>A0A183IJB7_9BILA</name>
<feature type="region of interest" description="Disordered" evidence="1">
    <location>
        <begin position="301"/>
        <end position="342"/>
    </location>
</feature>
<feature type="compositionally biased region" description="Basic and acidic residues" evidence="1">
    <location>
        <begin position="192"/>
        <end position="207"/>
    </location>
</feature>
<dbReference type="OrthoDB" id="5989713at2759"/>
<evidence type="ECO:0000313" key="3">
    <source>
        <dbReference type="Proteomes" id="UP000270296"/>
    </source>
</evidence>